<evidence type="ECO:0000259" key="2">
    <source>
        <dbReference type="Pfam" id="PF09990"/>
    </source>
</evidence>
<keyword evidence="4" id="KW-1185">Reference proteome</keyword>
<dbReference type="InterPro" id="IPR019251">
    <property type="entry name" value="DUF2231_TM"/>
</dbReference>
<protein>
    <recommendedName>
        <fullName evidence="2">DUF2231 domain-containing protein</fullName>
    </recommendedName>
</protein>
<keyword evidence="1" id="KW-0812">Transmembrane</keyword>
<proteinExistence type="predicted"/>
<evidence type="ECO:0000256" key="1">
    <source>
        <dbReference type="SAM" id="Phobius"/>
    </source>
</evidence>
<evidence type="ECO:0000313" key="3">
    <source>
        <dbReference type="EMBL" id="MBL1078960.1"/>
    </source>
</evidence>
<gene>
    <name evidence="3" type="ORF">JK358_31605</name>
</gene>
<organism evidence="3 4">
    <name type="scientific">Nocardia acididurans</name>
    <dbReference type="NCBI Taxonomy" id="2802282"/>
    <lineage>
        <taxon>Bacteria</taxon>
        <taxon>Bacillati</taxon>
        <taxon>Actinomycetota</taxon>
        <taxon>Actinomycetes</taxon>
        <taxon>Mycobacteriales</taxon>
        <taxon>Nocardiaceae</taxon>
        <taxon>Nocardia</taxon>
    </lineage>
</organism>
<keyword evidence="1" id="KW-1133">Transmembrane helix</keyword>
<keyword evidence="1" id="KW-0472">Membrane</keyword>
<sequence>MSTFDGLPIHVLLVHGIIVLVPLTAALLILCALWPAARSRFLWLAVGLAVVVLALTPLTTEAGEWLRDRIGTTTPEIERHVQLGDQMLYYVVPLVVSAALLVVVRQREIRGRALGKVAVAAIAVLVLATGVTSTVHTYRVGESGSRAVWGGLTDG</sequence>
<name>A0ABS1MFY5_9NOCA</name>
<accession>A0ABS1MFY5</accession>
<dbReference type="Pfam" id="PF09990">
    <property type="entry name" value="DUF2231"/>
    <property type="match status" value="1"/>
</dbReference>
<reference evidence="3 4" key="1">
    <citation type="submission" date="2021-01" db="EMBL/GenBank/DDBJ databases">
        <title>WGS of actinomycetes isolated from Thailand.</title>
        <authorList>
            <person name="Thawai C."/>
        </authorList>
    </citation>
    <scope>NUCLEOTIDE SEQUENCE [LARGE SCALE GENOMIC DNA]</scope>
    <source>
        <strain evidence="3 4">LPG 2</strain>
    </source>
</reference>
<feature type="transmembrane region" description="Helical" evidence="1">
    <location>
        <begin position="12"/>
        <end position="34"/>
    </location>
</feature>
<feature type="domain" description="DUF2231" evidence="2">
    <location>
        <begin position="6"/>
        <end position="149"/>
    </location>
</feature>
<feature type="transmembrane region" description="Helical" evidence="1">
    <location>
        <begin position="117"/>
        <end position="138"/>
    </location>
</feature>
<dbReference type="Proteomes" id="UP000602198">
    <property type="component" value="Unassembled WGS sequence"/>
</dbReference>
<feature type="transmembrane region" description="Helical" evidence="1">
    <location>
        <begin position="41"/>
        <end position="59"/>
    </location>
</feature>
<comment type="caution">
    <text evidence="3">The sequence shown here is derived from an EMBL/GenBank/DDBJ whole genome shotgun (WGS) entry which is preliminary data.</text>
</comment>
<evidence type="ECO:0000313" key="4">
    <source>
        <dbReference type="Proteomes" id="UP000602198"/>
    </source>
</evidence>
<dbReference type="RefSeq" id="WP_201954821.1">
    <property type="nucleotide sequence ID" value="NZ_JAERRJ010000013.1"/>
</dbReference>
<feature type="transmembrane region" description="Helical" evidence="1">
    <location>
        <begin position="87"/>
        <end position="105"/>
    </location>
</feature>
<dbReference type="EMBL" id="JAERRJ010000013">
    <property type="protein sequence ID" value="MBL1078960.1"/>
    <property type="molecule type" value="Genomic_DNA"/>
</dbReference>